<dbReference type="Pfam" id="PF06992">
    <property type="entry name" value="Phage_lambda_P"/>
    <property type="match status" value="1"/>
</dbReference>
<dbReference type="EMBL" id="AAOA02000002">
    <property type="protein sequence ID" value="EAQ98600.1"/>
    <property type="molecule type" value="Genomic_DNA"/>
</dbReference>
<feature type="region of interest" description="Disordered" evidence="1">
    <location>
        <begin position="1"/>
        <end position="34"/>
    </location>
</feature>
<evidence type="ECO:0000313" key="2">
    <source>
        <dbReference type="EMBL" id="EAQ98600.1"/>
    </source>
</evidence>
<evidence type="ECO:0008006" key="4">
    <source>
        <dbReference type="Google" id="ProtNLM"/>
    </source>
</evidence>
<dbReference type="InterPro" id="IPR009731">
    <property type="entry name" value="P-like"/>
</dbReference>
<dbReference type="HOGENOM" id="CLU_079822_2_1_6"/>
<dbReference type="STRING" id="314285.KT71_01445"/>
<organism evidence="2 3">
    <name type="scientific">Congregibacter litoralis KT71</name>
    <dbReference type="NCBI Taxonomy" id="314285"/>
    <lineage>
        <taxon>Bacteria</taxon>
        <taxon>Pseudomonadati</taxon>
        <taxon>Pseudomonadota</taxon>
        <taxon>Gammaproteobacteria</taxon>
        <taxon>Cellvibrionales</taxon>
        <taxon>Halieaceae</taxon>
        <taxon>Congregibacter</taxon>
    </lineage>
</organism>
<protein>
    <recommendedName>
        <fullName evidence="4">Replicative helicase inhibitor G39P N-terminal domain-containing protein</fullName>
    </recommendedName>
</protein>
<comment type="caution">
    <text evidence="2">The sequence shown here is derived from an EMBL/GenBank/DDBJ whole genome shotgun (WGS) entry which is preliminary data.</text>
</comment>
<reference evidence="2 3" key="2">
    <citation type="journal article" date="2009" name="PLoS ONE">
        <title>The photosynthetic apparatus and its regulation in the aerobic gammaproteobacterium Congregibacter litoralis gen. nov., sp. nov.</title>
        <authorList>
            <person name="Spring S."/>
            <person name="Lunsdorf H."/>
            <person name="Fuchs B.M."/>
            <person name="Tindall B.J."/>
        </authorList>
    </citation>
    <scope>NUCLEOTIDE SEQUENCE [LARGE SCALE GENOMIC DNA]</scope>
    <source>
        <strain evidence="2">KT71</strain>
    </source>
</reference>
<evidence type="ECO:0000256" key="1">
    <source>
        <dbReference type="SAM" id="MobiDB-lite"/>
    </source>
</evidence>
<gene>
    <name evidence="2" type="ORF">KT71_01445</name>
</gene>
<sequence length="223" mass="24644">MEDSGELAQRVEREIAASKATSPIPPGQSDSRLKPEPALVEAINQVFALFRLNYHNQYYAAFSEAEQLRQIKKLWLDSLKDIPPVQILQGAKLAIENSEYLPTLNRMHKCCEESLPALGLPAARTAYLEACNAGSPPEHKRWSHPAVYWAGRDSGWQQLATSAEAQSWPLFKSHYQSRCAAVLAGEETPPVPAPAKNRLSSTALEGEAALAQLQRLKNDNDLT</sequence>
<accession>A4A6F3</accession>
<name>A4A6F3_9GAMM</name>
<dbReference type="eggNOG" id="ENOG502Z7IN">
    <property type="taxonomic scope" value="Bacteria"/>
</dbReference>
<reference evidence="2 3" key="1">
    <citation type="journal article" date="2007" name="Proc. Natl. Acad. Sci. U.S.A.">
        <title>Characterization of a marine gammaproteobacterium capable of aerobic anoxygenic photosynthesis.</title>
        <authorList>
            <person name="Fuchs B.M."/>
            <person name="Spring S."/>
            <person name="Teeling H."/>
            <person name="Quast C."/>
            <person name="Wulf J."/>
            <person name="Schattenhofer M."/>
            <person name="Yan S."/>
            <person name="Ferriera S."/>
            <person name="Johnson J."/>
            <person name="Glockner F.O."/>
            <person name="Amann R."/>
        </authorList>
    </citation>
    <scope>NUCLEOTIDE SEQUENCE [LARGE SCALE GENOMIC DNA]</scope>
    <source>
        <strain evidence="2">KT71</strain>
    </source>
</reference>
<dbReference type="AlphaFoldDB" id="A4A6F3"/>
<keyword evidence="3" id="KW-1185">Reference proteome</keyword>
<proteinExistence type="predicted"/>
<dbReference type="Proteomes" id="UP000019205">
    <property type="component" value="Chromosome"/>
</dbReference>
<dbReference type="RefSeq" id="WP_008292683.1">
    <property type="nucleotide sequence ID" value="NZ_CM002299.1"/>
</dbReference>
<evidence type="ECO:0000313" key="3">
    <source>
        <dbReference type="Proteomes" id="UP000019205"/>
    </source>
</evidence>
<dbReference type="GO" id="GO:0006270">
    <property type="term" value="P:DNA replication initiation"/>
    <property type="evidence" value="ECO:0007669"/>
    <property type="project" value="InterPro"/>
</dbReference>